<gene>
    <name evidence="3" type="ORF">E3J68_03175</name>
</gene>
<dbReference type="Gene3D" id="3.40.50.920">
    <property type="match status" value="1"/>
</dbReference>
<evidence type="ECO:0000259" key="2">
    <source>
        <dbReference type="Pfam" id="PF01855"/>
    </source>
</evidence>
<dbReference type="GO" id="GO:0016491">
    <property type="term" value="F:oxidoreductase activity"/>
    <property type="evidence" value="ECO:0007669"/>
    <property type="project" value="UniProtKB-KW"/>
</dbReference>
<comment type="caution">
    <text evidence="3">The sequence shown here is derived from an EMBL/GenBank/DDBJ whole genome shotgun (WGS) entry which is preliminary data.</text>
</comment>
<dbReference type="InterPro" id="IPR050722">
    <property type="entry name" value="Pyruvate:ferred/Flavod_OxRd"/>
</dbReference>
<dbReference type="PANTHER" id="PTHR32154">
    <property type="entry name" value="PYRUVATE-FLAVODOXIN OXIDOREDUCTASE-RELATED"/>
    <property type="match status" value="1"/>
</dbReference>
<sequence>PSTPVAVFMAQHSRDFDIVVEQAEDEISAMNMAVGAWYAGARAMVTTSGGGFALMVEGLSLAGMLEMPVVIHLGQRPAPATGLPTRTEQGDLLFTLHAGHGEFPRIILAPGSIEDAFYLTQKAFNLADKYQVPVFLLTDQYLLDSYYNIPSLTTSSLHIERCIVRTDKDYKRYKITPDGISPRGIPGFGEGLVVVDSDEHNAEGHITEDFEVRTKMVDKRLKKLGSMKKEAIPPELVGSKNYKTLIVGWGSTYHVVKEAIGHLGREDISFLHFKQVYPLPLATSDYLKKARRRVVIENNATSQFGSLIELCTGINIEKKILKYNGLPFFLEEVMENMRTL</sequence>
<dbReference type="InterPro" id="IPR002880">
    <property type="entry name" value="Pyrv_Fd/Flavodoxin_OxRdtase_N"/>
</dbReference>
<dbReference type="SUPFAM" id="SSF52518">
    <property type="entry name" value="Thiamin diphosphate-binding fold (THDP-binding)"/>
    <property type="match status" value="1"/>
</dbReference>
<reference evidence="3 4" key="1">
    <citation type="submission" date="2019-03" db="EMBL/GenBank/DDBJ databases">
        <title>Metabolic potential of uncultured bacteria and archaea associated with petroleum seepage in deep-sea sediments.</title>
        <authorList>
            <person name="Dong X."/>
            <person name="Hubert C."/>
        </authorList>
    </citation>
    <scope>NUCLEOTIDE SEQUENCE [LARGE SCALE GENOMIC DNA]</scope>
    <source>
        <strain evidence="3">E44_bin3</strain>
    </source>
</reference>
<dbReference type="AlphaFoldDB" id="A0A523TDL3"/>
<keyword evidence="1" id="KW-0560">Oxidoreductase</keyword>
<organism evidence="3 4">
    <name type="scientific">Aerophobetes bacterium</name>
    <dbReference type="NCBI Taxonomy" id="2030807"/>
    <lineage>
        <taxon>Bacteria</taxon>
        <taxon>Candidatus Aerophobota</taxon>
    </lineage>
</organism>
<dbReference type="GO" id="GO:0006979">
    <property type="term" value="P:response to oxidative stress"/>
    <property type="evidence" value="ECO:0007669"/>
    <property type="project" value="TreeGrafter"/>
</dbReference>
<evidence type="ECO:0000313" key="3">
    <source>
        <dbReference type="EMBL" id="TET28383.1"/>
    </source>
</evidence>
<dbReference type="PANTHER" id="PTHR32154:SF20">
    <property type="entry name" value="2-OXOGLUTARATE OXIDOREDUCTASE SUBUNIT KORA"/>
    <property type="match status" value="1"/>
</dbReference>
<feature type="domain" description="Pyruvate flavodoxin/ferredoxin oxidoreductase pyrimidine binding" evidence="2">
    <location>
        <begin position="1"/>
        <end position="218"/>
    </location>
</feature>
<evidence type="ECO:0000256" key="1">
    <source>
        <dbReference type="ARBA" id="ARBA00023002"/>
    </source>
</evidence>
<dbReference type="SUPFAM" id="SSF52922">
    <property type="entry name" value="TK C-terminal domain-like"/>
    <property type="match status" value="1"/>
</dbReference>
<dbReference type="CDD" id="cd07034">
    <property type="entry name" value="TPP_PYR_PFOR_IOR-alpha_like"/>
    <property type="match status" value="1"/>
</dbReference>
<dbReference type="Gene3D" id="3.40.50.970">
    <property type="match status" value="1"/>
</dbReference>
<dbReference type="InterPro" id="IPR029061">
    <property type="entry name" value="THDP-binding"/>
</dbReference>
<evidence type="ECO:0000313" key="4">
    <source>
        <dbReference type="Proteomes" id="UP000316517"/>
    </source>
</evidence>
<name>A0A523TDL3_UNCAE</name>
<dbReference type="Pfam" id="PF01855">
    <property type="entry name" value="POR_N"/>
    <property type="match status" value="1"/>
</dbReference>
<proteinExistence type="predicted"/>
<protein>
    <submittedName>
        <fullName evidence="3">2-oxoacid:acceptor oxidoreductase subunit alpha</fullName>
    </submittedName>
</protein>
<dbReference type="Proteomes" id="UP000316517">
    <property type="component" value="Unassembled WGS sequence"/>
</dbReference>
<dbReference type="EMBL" id="SOJT01000138">
    <property type="protein sequence ID" value="TET28383.1"/>
    <property type="molecule type" value="Genomic_DNA"/>
</dbReference>
<accession>A0A523TDL3</accession>
<dbReference type="InterPro" id="IPR009014">
    <property type="entry name" value="Transketo_C/PFOR_II"/>
</dbReference>
<feature type="non-terminal residue" evidence="3">
    <location>
        <position position="1"/>
    </location>
</feature>